<dbReference type="GO" id="GO:0004672">
    <property type="term" value="F:protein kinase activity"/>
    <property type="evidence" value="ECO:0007669"/>
    <property type="project" value="InterPro"/>
</dbReference>
<dbReference type="GO" id="GO:0005524">
    <property type="term" value="F:ATP binding"/>
    <property type="evidence" value="ECO:0007669"/>
    <property type="project" value="UniProtKB-UniRule"/>
</dbReference>
<dbReference type="Gene3D" id="1.10.510.10">
    <property type="entry name" value="Transferase(Phosphotransferase) domain 1"/>
    <property type="match status" value="1"/>
</dbReference>
<dbReference type="PROSITE" id="PS00108">
    <property type="entry name" value="PROTEIN_KINASE_ST"/>
    <property type="match status" value="1"/>
</dbReference>
<dbReference type="PANTHER" id="PTHR24347">
    <property type="entry name" value="SERINE/THREONINE-PROTEIN KINASE"/>
    <property type="match status" value="1"/>
</dbReference>
<dbReference type="OrthoDB" id="6432245at2759"/>
<dbReference type="InterPro" id="IPR008271">
    <property type="entry name" value="Ser/Thr_kinase_AS"/>
</dbReference>
<dbReference type="InterPro" id="IPR011009">
    <property type="entry name" value="Kinase-like_dom_sf"/>
</dbReference>
<dbReference type="PROSITE" id="PS50011">
    <property type="entry name" value="PROTEIN_KINASE_DOM"/>
    <property type="match status" value="1"/>
</dbReference>
<reference evidence="5 6" key="1">
    <citation type="journal article" date="2019" name="Sci. Rep.">
        <title>Orb-weaving spider Araneus ventricosus genome elucidates the spidroin gene catalogue.</title>
        <authorList>
            <person name="Kono N."/>
            <person name="Nakamura H."/>
            <person name="Ohtoshi R."/>
            <person name="Moran D.A.P."/>
            <person name="Shinohara A."/>
            <person name="Yoshida Y."/>
            <person name="Fujiwara M."/>
            <person name="Mori M."/>
            <person name="Tomita M."/>
            <person name="Arakawa K."/>
        </authorList>
    </citation>
    <scope>NUCLEOTIDE SEQUENCE [LARGE SCALE GENOMIC DNA]</scope>
</reference>
<evidence type="ECO:0000313" key="5">
    <source>
        <dbReference type="EMBL" id="GBM86119.1"/>
    </source>
</evidence>
<feature type="domain" description="Protein kinase" evidence="4">
    <location>
        <begin position="19"/>
        <end position="290"/>
    </location>
</feature>
<dbReference type="AlphaFoldDB" id="A0A4Y2J978"/>
<sequence>MNEVISESILTEFETSSNYDIDECLGRGAYGLVFLVHDKKSDKKLAAKLVMKSTSGERDLWPNLCHPNLLSFIRTDELSESCIVHLMPYVGSDLFHLLYEKVPSFHDDKRCFLRKKNYVRDVLNGLEYMHSRNICHMDLKVENILICYKTDKAIIGDFSTLTSADNACNTTFGLNLFVLPPEVAKRKDDAPYDGITAEMWTFGVLMLQIFTMKFNFRDNQLEDTYEKDILPKIMSSTFHKETRKSLFHLHKNARLSCEDAFQYFDFISQLLVLHPESRYSATKALKHPFLTDLGIHPETRTIRLKPKTPEKEIRSLFKRMSLYESNTTKRSIFTIEKRHLDMPKKVIKCSQKYSQRMLTDSAVCKSARLKDTSSVNTLDLQRRYSWPSLSNLHGNAVLLNRISEMLKNVEEQVPDSKSADRLQNRRGKKLKVIEEDNYSIMSVSGDCLHFKRSRFIKSIRKYRIRFRRRKPREILPSLSQNVYHSFETKPEIQFSFNPAASTSGNVMKFTGTNKPGIVKKRPKNNKKWNFGRIWRTTNVSQFYDSFADDVILLPPK</sequence>
<evidence type="ECO:0000256" key="3">
    <source>
        <dbReference type="PROSITE-ProRule" id="PRU10141"/>
    </source>
</evidence>
<keyword evidence="1 3" id="KW-0547">Nucleotide-binding</keyword>
<dbReference type="EMBL" id="BGPR01003287">
    <property type="protein sequence ID" value="GBM86119.1"/>
    <property type="molecule type" value="Genomic_DNA"/>
</dbReference>
<name>A0A4Y2J978_ARAVE</name>
<evidence type="ECO:0000256" key="2">
    <source>
        <dbReference type="ARBA" id="ARBA00022840"/>
    </source>
</evidence>
<comment type="caution">
    <text evidence="5">The sequence shown here is derived from an EMBL/GenBank/DDBJ whole genome shotgun (WGS) entry which is preliminary data.</text>
</comment>
<dbReference type="InterPro" id="IPR000719">
    <property type="entry name" value="Prot_kinase_dom"/>
</dbReference>
<keyword evidence="6" id="KW-1185">Reference proteome</keyword>
<feature type="binding site" evidence="3">
    <location>
        <position position="52"/>
    </location>
    <ligand>
        <name>ATP</name>
        <dbReference type="ChEBI" id="CHEBI:30616"/>
    </ligand>
</feature>
<organism evidence="5 6">
    <name type="scientific">Araneus ventricosus</name>
    <name type="common">Orbweaver spider</name>
    <name type="synonym">Epeira ventricosa</name>
    <dbReference type="NCBI Taxonomy" id="182803"/>
    <lineage>
        <taxon>Eukaryota</taxon>
        <taxon>Metazoa</taxon>
        <taxon>Ecdysozoa</taxon>
        <taxon>Arthropoda</taxon>
        <taxon>Chelicerata</taxon>
        <taxon>Arachnida</taxon>
        <taxon>Araneae</taxon>
        <taxon>Araneomorphae</taxon>
        <taxon>Entelegynae</taxon>
        <taxon>Araneoidea</taxon>
        <taxon>Araneidae</taxon>
        <taxon>Araneus</taxon>
    </lineage>
</organism>
<dbReference type="SMART" id="SM00220">
    <property type="entry name" value="S_TKc"/>
    <property type="match status" value="1"/>
</dbReference>
<dbReference type="PROSITE" id="PS00107">
    <property type="entry name" value="PROTEIN_KINASE_ATP"/>
    <property type="match status" value="1"/>
</dbReference>
<accession>A0A4Y2J978</accession>
<evidence type="ECO:0000259" key="4">
    <source>
        <dbReference type="PROSITE" id="PS50011"/>
    </source>
</evidence>
<protein>
    <recommendedName>
        <fullName evidence="4">Protein kinase domain-containing protein</fullName>
    </recommendedName>
</protein>
<proteinExistence type="predicted"/>
<dbReference type="SUPFAM" id="SSF56112">
    <property type="entry name" value="Protein kinase-like (PK-like)"/>
    <property type="match status" value="1"/>
</dbReference>
<dbReference type="Pfam" id="PF00069">
    <property type="entry name" value="Pkinase"/>
    <property type="match status" value="1"/>
</dbReference>
<dbReference type="InterPro" id="IPR017441">
    <property type="entry name" value="Protein_kinase_ATP_BS"/>
</dbReference>
<dbReference type="Proteomes" id="UP000499080">
    <property type="component" value="Unassembled WGS sequence"/>
</dbReference>
<evidence type="ECO:0000313" key="6">
    <source>
        <dbReference type="Proteomes" id="UP000499080"/>
    </source>
</evidence>
<gene>
    <name evidence="5" type="ORF">AVEN_167774_1</name>
</gene>
<keyword evidence="2 3" id="KW-0067">ATP-binding</keyword>
<evidence type="ECO:0000256" key="1">
    <source>
        <dbReference type="ARBA" id="ARBA00022741"/>
    </source>
</evidence>